<dbReference type="RefSeq" id="WP_155772816.1">
    <property type="nucleotide sequence ID" value="NZ_CP016090.1"/>
</dbReference>
<comment type="caution">
    <text evidence="2">The sequence shown here is derived from an EMBL/GenBank/DDBJ whole genome shotgun (WGS) entry which is preliminary data.</text>
</comment>
<feature type="chain" id="PRO_5043273614" evidence="1">
    <location>
        <begin position="25"/>
        <end position="52"/>
    </location>
</feature>
<protein>
    <submittedName>
        <fullName evidence="2">Uncharacterized protein</fullName>
    </submittedName>
</protein>
<proteinExistence type="predicted"/>
<reference evidence="2" key="1">
    <citation type="submission" date="2020-05" db="EMBL/GenBank/DDBJ databases">
        <title>Genomic insights into acetone-butanol-ethanol (ABE) fermentation by sequencing solventogenic clostridia strains.</title>
        <authorList>
            <person name="Brown S."/>
        </authorList>
    </citation>
    <scope>NUCLEOTIDE SEQUENCE</scope>
    <source>
        <strain evidence="2">DJ126</strain>
    </source>
</reference>
<keyword evidence="1" id="KW-0732">Signal</keyword>
<feature type="signal peptide" evidence="1">
    <location>
        <begin position="1"/>
        <end position="24"/>
    </location>
</feature>
<sequence length="52" mass="5755">MKIKLFKLLSICIILSVFSIATYAFTSNNNSSSSIHSTTYLSIFKPAGDPPW</sequence>
<dbReference type="Proteomes" id="UP000821656">
    <property type="component" value="Unassembled WGS sequence"/>
</dbReference>
<evidence type="ECO:0000313" key="3">
    <source>
        <dbReference type="Proteomes" id="UP000821656"/>
    </source>
</evidence>
<dbReference type="EMBL" id="JABSXK010000001">
    <property type="protein sequence ID" value="NRV10310.1"/>
    <property type="molecule type" value="Genomic_DNA"/>
</dbReference>
<accession>A0A9Q5CSH1</accession>
<dbReference type="AlphaFoldDB" id="A0A9Q5CSH1"/>
<organism evidence="2 3">
    <name type="scientific">Clostridium beijerinckii</name>
    <name type="common">Clostridium MP</name>
    <dbReference type="NCBI Taxonomy" id="1520"/>
    <lineage>
        <taxon>Bacteria</taxon>
        <taxon>Bacillati</taxon>
        <taxon>Bacillota</taxon>
        <taxon>Clostridia</taxon>
        <taxon>Eubacteriales</taxon>
        <taxon>Clostridiaceae</taxon>
        <taxon>Clostridium</taxon>
    </lineage>
</organism>
<evidence type="ECO:0000256" key="1">
    <source>
        <dbReference type="SAM" id="SignalP"/>
    </source>
</evidence>
<name>A0A9Q5CSH1_CLOBE</name>
<evidence type="ECO:0000313" key="2">
    <source>
        <dbReference type="EMBL" id="NRV10310.1"/>
    </source>
</evidence>
<gene>
    <name evidence="2" type="ORF">DFH45_003273</name>
</gene>